<keyword evidence="2" id="KW-0805">Transcription regulation</keyword>
<evidence type="ECO:0000256" key="3">
    <source>
        <dbReference type="ARBA" id="ARBA00023125"/>
    </source>
</evidence>
<dbReference type="PROSITE" id="PS50048">
    <property type="entry name" value="ZN2_CY6_FUNGAL_2"/>
    <property type="match status" value="1"/>
</dbReference>
<dbReference type="SMART" id="SM00906">
    <property type="entry name" value="Fungal_trans"/>
    <property type="match status" value="1"/>
</dbReference>
<feature type="compositionally biased region" description="Low complexity" evidence="6">
    <location>
        <begin position="810"/>
        <end position="828"/>
    </location>
</feature>
<dbReference type="GO" id="GO:0000981">
    <property type="term" value="F:DNA-binding transcription factor activity, RNA polymerase II-specific"/>
    <property type="evidence" value="ECO:0007669"/>
    <property type="project" value="InterPro"/>
</dbReference>
<dbReference type="STRING" id="154538.A0A1M2VM55"/>
<sequence>MNPQYPLNGSPYPSSPSPFHQGQQTAGSPPNGQTTPTMPTHAAAQYQYAAVHPQYSHHPYPHYPQYPVSGMMMYPTQPGAHPESSSQHAAGSPAPPSSTGKRKRKYTLDSVNGRTSDEEGADSGADIQRVGSGSGQSLVDSKKRTKTQRACDSCRSRKIRCDILTDADPPVCQHCKQYSFECTFFLPITETRFKKKKMEEEAAAAAAAAAEKEKEVAERSTSSPQAEHSKASDIKVYGPTSATHLLHSQALVSSRAYEAYDLRYHHSWDVSSDNAGTGIIRVHEPEQGELQLALPKPIDLRVERDVVEKLVNSYFTDVAPMLPVVTREEFIASNPPPPILLYSICLVAATRRDVPQQVFESVRYTVNSLIKAEDVLSTASIVNMQSLLILAMVGDCHSQYVPHALSALWVRLGCAIRMAQDLGLHRAESVPQNIELRRRLWGVCVISDRWISLTFGHPYMIDIRDCDARLPSSGDPNDLYLDELVRLSVILGRVQKAIYTPAGLNMTSDEELHSLLADIEAWKDNLPADLQFRGPETPRNAGLLFMLFTTVNMIFWRVFMRISYACPAHLKFSLTVEKWTALVKMSGDAIDWLDTHETLYDVWLLVAYCTTSCALIQTAEIIALLYEATQAPIAPGNDPPALNPTGGVKGMPPPAALKFQKDATRPGGGVFVVKAPMDKDRLENMPEGTIISPEAAAGGAGDGADAGSGTSGDEGEAPAAVSSEVGSKNDSLRSSLPPGPPPGSRSAPGSGVSSFDAPAWPLASASASASAPLSMAMPMMLGRGGAAHMQQEQQQHAQRHQHQHQHPHPHQMQQQQQQHALQMQADQAGPSSMVQFTPLGGNFPNMNPALDNQMGLPENVQVMNVLDHPQGGNLNVLEQQAMADAGFLEGIPPSMFDWGQWEHFFSRFTPYQMRMSGVDAAMAANPAPPQDQPQNPRYFPTPGEPGL</sequence>
<evidence type="ECO:0000313" key="8">
    <source>
        <dbReference type="EMBL" id="OJT08648.1"/>
    </source>
</evidence>
<accession>A0A1M2VM55</accession>
<feature type="compositionally biased region" description="Polar residues" evidence="6">
    <location>
        <begin position="17"/>
        <end position="38"/>
    </location>
</feature>
<evidence type="ECO:0000256" key="2">
    <source>
        <dbReference type="ARBA" id="ARBA00023015"/>
    </source>
</evidence>
<dbReference type="PANTHER" id="PTHR31668:SF26">
    <property type="entry name" value="GLUCOSE TRANSPORT TRANSCRIPTION REGULATOR RGT1-RELATED"/>
    <property type="match status" value="1"/>
</dbReference>
<protein>
    <submittedName>
        <fullName evidence="8">Transcriptional activator protein acu-15</fullName>
    </submittedName>
</protein>
<dbReference type="InterPro" id="IPR036864">
    <property type="entry name" value="Zn2-C6_fun-type_DNA-bd_sf"/>
</dbReference>
<dbReference type="InterPro" id="IPR050797">
    <property type="entry name" value="Carb_Metab_Trans_Reg"/>
</dbReference>
<dbReference type="Gene3D" id="4.10.240.10">
    <property type="entry name" value="Zn(2)-C6 fungal-type DNA-binding domain"/>
    <property type="match status" value="1"/>
</dbReference>
<dbReference type="CDD" id="cd12148">
    <property type="entry name" value="fungal_TF_MHR"/>
    <property type="match status" value="1"/>
</dbReference>
<dbReference type="InterPro" id="IPR007219">
    <property type="entry name" value="XnlR_reg_dom"/>
</dbReference>
<evidence type="ECO:0000259" key="7">
    <source>
        <dbReference type="PROSITE" id="PS50048"/>
    </source>
</evidence>
<dbReference type="PANTHER" id="PTHR31668">
    <property type="entry name" value="GLUCOSE TRANSPORT TRANSCRIPTION REGULATOR RGT1-RELATED-RELATED"/>
    <property type="match status" value="1"/>
</dbReference>
<feature type="region of interest" description="Disordered" evidence="6">
    <location>
        <begin position="692"/>
        <end position="754"/>
    </location>
</feature>
<keyword evidence="3" id="KW-0238">DNA-binding</keyword>
<gene>
    <name evidence="8" type="ORF">TRAPUB_374</name>
</gene>
<keyword evidence="5" id="KW-0539">Nucleus</keyword>
<dbReference type="GO" id="GO:0003677">
    <property type="term" value="F:DNA binding"/>
    <property type="evidence" value="ECO:0007669"/>
    <property type="project" value="UniProtKB-KW"/>
</dbReference>
<dbReference type="GO" id="GO:0008270">
    <property type="term" value="F:zinc ion binding"/>
    <property type="evidence" value="ECO:0007669"/>
    <property type="project" value="InterPro"/>
</dbReference>
<dbReference type="InterPro" id="IPR001138">
    <property type="entry name" value="Zn2Cys6_DnaBD"/>
</dbReference>
<dbReference type="CDD" id="cd00067">
    <property type="entry name" value="GAL4"/>
    <property type="match status" value="1"/>
</dbReference>
<feature type="region of interest" description="Disordered" evidence="6">
    <location>
        <begin position="784"/>
        <end position="831"/>
    </location>
</feature>
<dbReference type="EMBL" id="MNAD01001019">
    <property type="protein sequence ID" value="OJT08648.1"/>
    <property type="molecule type" value="Genomic_DNA"/>
</dbReference>
<feature type="region of interest" description="Disordered" evidence="6">
    <location>
        <begin position="209"/>
        <end position="232"/>
    </location>
</feature>
<dbReference type="Pfam" id="PF04082">
    <property type="entry name" value="Fungal_trans"/>
    <property type="match status" value="1"/>
</dbReference>
<comment type="caution">
    <text evidence="8">The sequence shown here is derived from an EMBL/GenBank/DDBJ whole genome shotgun (WGS) entry which is preliminary data.</text>
</comment>
<keyword evidence="1" id="KW-0479">Metal-binding</keyword>
<dbReference type="SMART" id="SM00066">
    <property type="entry name" value="GAL4"/>
    <property type="match status" value="1"/>
</dbReference>
<feature type="region of interest" description="Disordered" evidence="6">
    <location>
        <begin position="74"/>
        <end position="149"/>
    </location>
</feature>
<organism evidence="8 9">
    <name type="scientific">Trametes pubescens</name>
    <name type="common">White-rot fungus</name>
    <dbReference type="NCBI Taxonomy" id="154538"/>
    <lineage>
        <taxon>Eukaryota</taxon>
        <taxon>Fungi</taxon>
        <taxon>Dikarya</taxon>
        <taxon>Basidiomycota</taxon>
        <taxon>Agaricomycotina</taxon>
        <taxon>Agaricomycetes</taxon>
        <taxon>Polyporales</taxon>
        <taxon>Polyporaceae</taxon>
        <taxon>Trametes</taxon>
    </lineage>
</organism>
<dbReference type="Proteomes" id="UP000184267">
    <property type="component" value="Unassembled WGS sequence"/>
</dbReference>
<evidence type="ECO:0000256" key="6">
    <source>
        <dbReference type="SAM" id="MobiDB-lite"/>
    </source>
</evidence>
<keyword evidence="9" id="KW-1185">Reference proteome</keyword>
<feature type="compositionally biased region" description="Low complexity" evidence="6">
    <location>
        <begin position="784"/>
        <end position="796"/>
    </location>
</feature>
<dbReference type="Pfam" id="PF00172">
    <property type="entry name" value="Zn_clus"/>
    <property type="match status" value="1"/>
</dbReference>
<feature type="compositionally biased region" description="Basic residues" evidence="6">
    <location>
        <begin position="797"/>
        <end position="809"/>
    </location>
</feature>
<evidence type="ECO:0000256" key="5">
    <source>
        <dbReference type="ARBA" id="ARBA00023242"/>
    </source>
</evidence>
<dbReference type="OrthoDB" id="4161332at2759"/>
<dbReference type="GO" id="GO:0006351">
    <property type="term" value="P:DNA-templated transcription"/>
    <property type="evidence" value="ECO:0007669"/>
    <property type="project" value="InterPro"/>
</dbReference>
<feature type="compositionally biased region" description="Low complexity" evidence="6">
    <location>
        <begin position="744"/>
        <end position="754"/>
    </location>
</feature>
<name>A0A1M2VM55_TRAPU</name>
<evidence type="ECO:0000256" key="1">
    <source>
        <dbReference type="ARBA" id="ARBA00022723"/>
    </source>
</evidence>
<feature type="region of interest" description="Disordered" evidence="6">
    <location>
        <begin position="1"/>
        <end position="44"/>
    </location>
</feature>
<dbReference type="OMA" id="DCIRRWE"/>
<dbReference type="AlphaFoldDB" id="A0A1M2VM55"/>
<feature type="domain" description="Zn(2)-C6 fungal-type" evidence="7">
    <location>
        <begin position="150"/>
        <end position="184"/>
    </location>
</feature>
<proteinExistence type="predicted"/>
<keyword evidence="4" id="KW-0804">Transcription</keyword>
<evidence type="ECO:0000256" key="4">
    <source>
        <dbReference type="ARBA" id="ARBA00023163"/>
    </source>
</evidence>
<dbReference type="SUPFAM" id="SSF57701">
    <property type="entry name" value="Zn2/Cys6 DNA-binding domain"/>
    <property type="match status" value="1"/>
</dbReference>
<feature type="compositionally biased region" description="Gly residues" evidence="6">
    <location>
        <begin position="698"/>
        <end position="712"/>
    </location>
</feature>
<reference evidence="8 9" key="1">
    <citation type="submission" date="2016-10" db="EMBL/GenBank/DDBJ databases">
        <title>Genome sequence of the basidiomycete white-rot fungus Trametes pubescens.</title>
        <authorList>
            <person name="Makela M.R."/>
            <person name="Granchi Z."/>
            <person name="Peng M."/>
            <person name="De Vries R.P."/>
            <person name="Grigoriev I."/>
            <person name="Riley R."/>
            <person name="Hilden K."/>
        </authorList>
    </citation>
    <scope>NUCLEOTIDE SEQUENCE [LARGE SCALE GENOMIC DNA]</scope>
    <source>
        <strain evidence="8 9">FBCC735</strain>
    </source>
</reference>
<evidence type="ECO:0000313" key="9">
    <source>
        <dbReference type="Proteomes" id="UP000184267"/>
    </source>
</evidence>
<dbReference type="PROSITE" id="PS00463">
    <property type="entry name" value="ZN2_CY6_FUNGAL_1"/>
    <property type="match status" value="1"/>
</dbReference>
<feature type="region of interest" description="Disordered" evidence="6">
    <location>
        <begin position="922"/>
        <end position="947"/>
    </location>
</feature>